<name>K3YFD0_SETIT</name>
<reference evidence="1" key="2">
    <citation type="submission" date="2018-08" db="UniProtKB">
        <authorList>
            <consortium name="EnsemblPlants"/>
        </authorList>
    </citation>
    <scope>IDENTIFICATION</scope>
    <source>
        <strain evidence="1">Yugu1</strain>
    </source>
</reference>
<evidence type="ECO:0000313" key="2">
    <source>
        <dbReference type="Proteomes" id="UP000004995"/>
    </source>
</evidence>
<organism evidence="1 2">
    <name type="scientific">Setaria italica</name>
    <name type="common">Foxtail millet</name>
    <name type="synonym">Panicum italicum</name>
    <dbReference type="NCBI Taxonomy" id="4555"/>
    <lineage>
        <taxon>Eukaryota</taxon>
        <taxon>Viridiplantae</taxon>
        <taxon>Streptophyta</taxon>
        <taxon>Embryophyta</taxon>
        <taxon>Tracheophyta</taxon>
        <taxon>Spermatophyta</taxon>
        <taxon>Magnoliopsida</taxon>
        <taxon>Liliopsida</taxon>
        <taxon>Poales</taxon>
        <taxon>Poaceae</taxon>
        <taxon>PACMAD clade</taxon>
        <taxon>Panicoideae</taxon>
        <taxon>Panicodae</taxon>
        <taxon>Paniceae</taxon>
        <taxon>Cenchrinae</taxon>
        <taxon>Setaria</taxon>
    </lineage>
</organism>
<dbReference type="AlphaFoldDB" id="K3YFD0"/>
<dbReference type="InParanoid" id="K3YFD0"/>
<dbReference type="HOGENOM" id="CLU_3243135_0_0_1"/>
<proteinExistence type="predicted"/>
<protein>
    <submittedName>
        <fullName evidence="1">Uncharacterized protein</fullName>
    </submittedName>
</protein>
<evidence type="ECO:0000313" key="1">
    <source>
        <dbReference type="EnsemblPlants" id="KQK98840"/>
    </source>
</evidence>
<dbReference type="Proteomes" id="UP000004995">
    <property type="component" value="Unassembled WGS sequence"/>
</dbReference>
<keyword evidence="2" id="KW-1185">Reference proteome</keyword>
<dbReference type="EnsemblPlants" id="KQK98840">
    <property type="protein sequence ID" value="KQK98840"/>
    <property type="gene ID" value="SETIT_012948mg"/>
</dbReference>
<reference evidence="2" key="1">
    <citation type="journal article" date="2012" name="Nat. Biotechnol.">
        <title>Reference genome sequence of the model plant Setaria.</title>
        <authorList>
            <person name="Bennetzen J.L."/>
            <person name="Schmutz J."/>
            <person name="Wang H."/>
            <person name="Percifield R."/>
            <person name="Hawkins J."/>
            <person name="Pontaroli A.C."/>
            <person name="Estep M."/>
            <person name="Feng L."/>
            <person name="Vaughn J.N."/>
            <person name="Grimwood J."/>
            <person name="Jenkins J."/>
            <person name="Barry K."/>
            <person name="Lindquist E."/>
            <person name="Hellsten U."/>
            <person name="Deshpande S."/>
            <person name="Wang X."/>
            <person name="Wu X."/>
            <person name="Mitros T."/>
            <person name="Triplett J."/>
            <person name="Yang X."/>
            <person name="Ye C.Y."/>
            <person name="Mauro-Herrera M."/>
            <person name="Wang L."/>
            <person name="Li P."/>
            <person name="Sharma M."/>
            <person name="Sharma R."/>
            <person name="Ronald P.C."/>
            <person name="Panaud O."/>
            <person name="Kellogg E.A."/>
            <person name="Brutnell T.P."/>
            <person name="Doust A.N."/>
            <person name="Tuskan G.A."/>
            <person name="Rokhsar D."/>
            <person name="Devos K.M."/>
        </authorList>
    </citation>
    <scope>NUCLEOTIDE SEQUENCE [LARGE SCALE GENOMIC DNA]</scope>
    <source>
        <strain evidence="2">cv. Yugu1</strain>
    </source>
</reference>
<dbReference type="EMBL" id="AGNK02004507">
    <property type="status" value="NOT_ANNOTATED_CDS"/>
    <property type="molecule type" value="Genomic_DNA"/>
</dbReference>
<sequence length="43" mass="5153">MRTQSKRRPLLQKSDFAWKLRPQTLKSCDSDFQVATHPFLINY</sequence>
<accession>K3YFD0</accession>
<dbReference type="Gramene" id="KQK98840">
    <property type="protein sequence ID" value="KQK98840"/>
    <property type="gene ID" value="SETIT_012948mg"/>
</dbReference>